<dbReference type="InterPro" id="IPR011704">
    <property type="entry name" value="ATPase_dyneun-rel_AAA"/>
</dbReference>
<protein>
    <recommendedName>
        <fullName evidence="1">ATPase dynein-related AAA domain-containing protein</fullName>
    </recommendedName>
</protein>
<organism evidence="2 3">
    <name type="scientific">Cellulophaga geojensis KL-A</name>
    <dbReference type="NCBI Taxonomy" id="1328323"/>
    <lineage>
        <taxon>Bacteria</taxon>
        <taxon>Pseudomonadati</taxon>
        <taxon>Bacteroidota</taxon>
        <taxon>Flavobacteriia</taxon>
        <taxon>Flavobacteriales</taxon>
        <taxon>Flavobacteriaceae</taxon>
        <taxon>Cellulophaga</taxon>
    </lineage>
</organism>
<dbReference type="SUPFAM" id="SSF52540">
    <property type="entry name" value="P-loop containing nucleoside triphosphate hydrolases"/>
    <property type="match status" value="1"/>
</dbReference>
<keyword evidence="3" id="KW-1185">Reference proteome</keyword>
<dbReference type="InterPro" id="IPR052934">
    <property type="entry name" value="Methyl-DNA_Rec/Restrict_Enz"/>
</dbReference>
<evidence type="ECO:0000313" key="2">
    <source>
        <dbReference type="EMBL" id="EWH10102.1"/>
    </source>
</evidence>
<dbReference type="PANTHER" id="PTHR37291:SF1">
    <property type="entry name" value="TYPE IV METHYL-DIRECTED RESTRICTION ENZYME ECOKMCRB SUBUNIT"/>
    <property type="match status" value="1"/>
</dbReference>
<dbReference type="Gene3D" id="3.40.50.300">
    <property type="entry name" value="P-loop containing nucleotide triphosphate hydrolases"/>
    <property type="match status" value="1"/>
</dbReference>
<feature type="domain" description="ATPase dynein-related AAA" evidence="1">
    <location>
        <begin position="308"/>
        <end position="475"/>
    </location>
</feature>
<proteinExistence type="predicted"/>
<name>A0ABN0RJI1_9FLAO</name>
<dbReference type="InterPro" id="IPR027417">
    <property type="entry name" value="P-loop_NTPase"/>
</dbReference>
<comment type="caution">
    <text evidence="2">The sequence shown here is derived from an EMBL/GenBank/DDBJ whole genome shotgun (WGS) entry which is preliminary data.</text>
</comment>
<evidence type="ECO:0000259" key="1">
    <source>
        <dbReference type="Pfam" id="PF07728"/>
    </source>
</evidence>
<gene>
    <name evidence="2" type="ORF">KLA_16927</name>
</gene>
<dbReference type="EMBL" id="ARZX01000042">
    <property type="protein sequence ID" value="EWH10102.1"/>
    <property type="molecule type" value="Genomic_DNA"/>
</dbReference>
<dbReference type="Pfam" id="PF07728">
    <property type="entry name" value="AAA_5"/>
    <property type="match status" value="1"/>
</dbReference>
<sequence length="605" mass="68873">MNLPNQLTEREPIDPKLAVGSSLPNPKGLLAIVLALYLVNEEKDHLDYSDKSGNTIILKPSLITSLKAFFNGITGYNATEIDSLASANPLVEMQIEPLQVPLQLFWKIAKINILGTDSSSGERTGGVRFPKELFFTTNMDILKNVISNENGDITNTGKELIYSWLTNNNTPTSSVNIEQKLTKTLSVFSEETLFKTWNNSTEIIFQQEGIYNAFDTTNATVDIGGTKEIKGTLRNLKSSISKDIHPYLKISSSNVELKNPSLATQFDNYQKRVSNYLDLNPKSIEIKIVETEEEINVDDVTILNKIYYGAPGTGKSHKVNELLKGKEERTERVTFHPEYDYASFIGGFKPITEVDAESGKEEIKYKFVPQTFTNIYVDAWNNKDNEYYLVIEEINRGNCAEIFGDIFQLLDRNSDYSITPSNELKQYLVKELTSVDGIKGIENGKMKLPSNLNILATMNTSDQSLFPMDSAFKRRWDWEYIPINYEKSEENPSSHYQVVVSDSISFSWLEFIEKVNTIIKENPNLGMDKCIGNYFIKAKDNSITLEEFINKAIFYLWNDVFKDEDDHIFEENTFYEDFFPIATKGKEKVLKILEKIGLNTPEKED</sequence>
<evidence type="ECO:0000313" key="3">
    <source>
        <dbReference type="Proteomes" id="UP000019275"/>
    </source>
</evidence>
<dbReference type="RefSeq" id="WP_051456147.1">
    <property type="nucleotide sequence ID" value="NZ_ARZX01000042.1"/>
</dbReference>
<dbReference type="PANTHER" id="PTHR37291">
    <property type="entry name" value="5-METHYLCYTOSINE-SPECIFIC RESTRICTION ENZYME B"/>
    <property type="match status" value="1"/>
</dbReference>
<accession>A0ABN0RJI1</accession>
<reference evidence="2 3" key="1">
    <citation type="journal article" date="2014" name="Genome Announc.">
        <title>Draft Genome Sequence of the Carrageenan-Degrading Bacterium Cellulophaga sp. Strain KL-A, Isolated from Decaying Marine Algae.</title>
        <authorList>
            <person name="Shan D."/>
            <person name="Ying J."/>
            <person name="Li X."/>
            <person name="Gao Z."/>
            <person name="Wei G."/>
            <person name="Shao Z."/>
        </authorList>
    </citation>
    <scope>NUCLEOTIDE SEQUENCE [LARGE SCALE GENOMIC DNA]</scope>
    <source>
        <strain evidence="2 3">KL-A</strain>
    </source>
</reference>
<dbReference type="Proteomes" id="UP000019275">
    <property type="component" value="Unassembled WGS sequence"/>
</dbReference>